<dbReference type="Pfam" id="PF13966">
    <property type="entry name" value="zf-RVT"/>
    <property type="match status" value="1"/>
</dbReference>
<dbReference type="EMBL" id="OIVN01002086">
    <property type="protein sequence ID" value="SPD00416.1"/>
    <property type="molecule type" value="Genomic_DNA"/>
</dbReference>
<name>A0A2N9GCV7_FAGSY</name>
<organism evidence="3">
    <name type="scientific">Fagus sylvatica</name>
    <name type="common">Beechnut</name>
    <dbReference type="NCBI Taxonomy" id="28930"/>
    <lineage>
        <taxon>Eukaryota</taxon>
        <taxon>Viridiplantae</taxon>
        <taxon>Streptophyta</taxon>
        <taxon>Embryophyta</taxon>
        <taxon>Tracheophyta</taxon>
        <taxon>Spermatophyta</taxon>
        <taxon>Magnoliopsida</taxon>
        <taxon>eudicotyledons</taxon>
        <taxon>Gunneridae</taxon>
        <taxon>Pentapetalae</taxon>
        <taxon>rosids</taxon>
        <taxon>fabids</taxon>
        <taxon>Fagales</taxon>
        <taxon>Fagaceae</taxon>
        <taxon>Fagus</taxon>
    </lineage>
</organism>
<proteinExistence type="predicted"/>
<reference evidence="3" key="1">
    <citation type="submission" date="2018-02" db="EMBL/GenBank/DDBJ databases">
        <authorList>
            <person name="Cohen D.B."/>
            <person name="Kent A.D."/>
        </authorList>
    </citation>
    <scope>NUCLEOTIDE SEQUENCE</scope>
</reference>
<feature type="compositionally biased region" description="Polar residues" evidence="1">
    <location>
        <begin position="89"/>
        <end position="100"/>
    </location>
</feature>
<feature type="region of interest" description="Disordered" evidence="1">
    <location>
        <begin position="81"/>
        <end position="100"/>
    </location>
</feature>
<dbReference type="InterPro" id="IPR026960">
    <property type="entry name" value="RVT-Znf"/>
</dbReference>
<feature type="region of interest" description="Disordered" evidence="1">
    <location>
        <begin position="123"/>
        <end position="146"/>
    </location>
</feature>
<feature type="region of interest" description="Disordered" evidence="1">
    <location>
        <begin position="1"/>
        <end position="35"/>
    </location>
</feature>
<dbReference type="AlphaFoldDB" id="A0A2N9GCV7"/>
<evidence type="ECO:0000256" key="1">
    <source>
        <dbReference type="SAM" id="MobiDB-lite"/>
    </source>
</evidence>
<evidence type="ECO:0000313" key="3">
    <source>
        <dbReference type="EMBL" id="SPD00416.1"/>
    </source>
</evidence>
<dbReference type="PANTHER" id="PTHR33116:SF86">
    <property type="entry name" value="REVERSE TRANSCRIPTASE DOMAIN-CONTAINING PROTEIN"/>
    <property type="match status" value="1"/>
</dbReference>
<accession>A0A2N9GCV7</accession>
<protein>
    <recommendedName>
        <fullName evidence="2">Reverse transcriptase zinc-binding domain-containing protein</fullName>
    </recommendedName>
</protein>
<sequence>MRNDSYLSYKSDNVLNPTGPRNFDTPHTTSSSSRPHLEDVLYTFIQKQGEHNQRFESMFTRIDEEIRETKSQVARLTNALSRTEREKLPSQTQPNPNNQSLKVVNMGKFEEVKFVSILRSGKEIGKGAPKDNEKSKETPAEKDESGIAKSNYIEKCPFPAPFPQALKLPKNLDVTNEILEHLHQVKVNSPLLHIIKQMPLYAKVIKDLCTVKRKHHVKKTAFLTEQVSAIIQHKVPPKYKDPGCPTISCTIRDYMIERALLDLGASVNLLPFSVYLQLGFIEDQVIKTKVKGIKLKNHVPRQVKILEEEQVVEAKKTPRSKNKSLHAYPNAPKLELKQPPRDLTCASTEPRDTSTVEVPSKLRVGWEGDTVFFHRLIRKKGAYSHANTLKTANKDKCASVASLGECSGDKPLSTMKVASDMDKVVVITITDALSPWRLVGFYGPLYKGGRVGCTSTPNFLKDLIFNLGVIDLRFASNKFTWCNKRWGKWCIKEKLDRGIANASWRLTFPKAVVFHLGAINSDHSPILLDTNPLDHPAPRPFRFIEAWIRDPRCADIINGAWKIEFFGCESLKLCKKQTTTKHALKKWNREEFGFCQYKINELSNQIKMLQSQHTTEDNGRLEVKLQGELNEWMARNESLWKKKSRELWLRHGDRNTKFFHLSTIIRRRNNSIDAVCSNFGDWIIDKKEIREHFNAKFRELFSYEEANRKEVSIRNECLDTYCMWSGQKINREKSGIIFSKLVSNYNRRWIKGELHMKKLPLDAFYLGTPVFFLRCKTKDFKYLIDRKKARLKGWRSKSLSWVGRRTLIKTVALALPTYSFSTASVPSSMCNKLDSTVRRFWWSPKKEQGRFLTWKAWEVLCCPLEWGGLGFRYLIRSNQAFLVKLVWLILSKKDSMCVNALQSKYKVGRDWKKKEALKYAYPLWKAIEGLRSLISRGVCYLIGDGSTIDFWKDPWIPWKDGFSPVPKNPSCVQENFKVADFIEASTKTWNRSGLAGIVDESSLEAILQVVIPFLPRPDKLIWSLDLSGNFSVKSLIKSTLNPRVFSQQEPDWQGLWKLKLHERLRIFIWRLGSNALPTKVNLAHHIGLGDLMCTLCGESEEPFSHLFLQCKVVRPLWFGSCWGIRSELIPASTNADFVKLNLRNQVLHNNSPVHIESVVRHLEAKILEHLQILNPLVSPSVVPNLTWIPPPPNMVKLNMDAAVNNKIATIAVVARKSNGYILFCSAKRILMDDPCFAETAAIA</sequence>
<feature type="compositionally biased region" description="Polar residues" evidence="1">
    <location>
        <begin position="1"/>
        <end position="16"/>
    </location>
</feature>
<evidence type="ECO:0000259" key="2">
    <source>
        <dbReference type="Pfam" id="PF13966"/>
    </source>
</evidence>
<gene>
    <name evidence="3" type="ORF">FSB_LOCUS28298</name>
</gene>
<feature type="domain" description="Reverse transcriptase zinc-binding" evidence="2">
    <location>
        <begin position="1030"/>
        <end position="1117"/>
    </location>
</feature>
<dbReference type="PANTHER" id="PTHR33116">
    <property type="entry name" value="REVERSE TRANSCRIPTASE ZINC-BINDING DOMAIN-CONTAINING PROTEIN-RELATED-RELATED"/>
    <property type="match status" value="1"/>
</dbReference>